<dbReference type="SUPFAM" id="SSF52540">
    <property type="entry name" value="P-loop containing nucleoside triphosphate hydrolases"/>
    <property type="match status" value="1"/>
</dbReference>
<protein>
    <submittedName>
        <fullName evidence="7">DNA-binding SARP family transcriptional activator</fullName>
    </submittedName>
</protein>
<dbReference type="SUPFAM" id="SSF46894">
    <property type="entry name" value="C-terminal effector domain of the bipartite response regulators"/>
    <property type="match status" value="1"/>
</dbReference>
<keyword evidence="8" id="KW-1185">Reference proteome</keyword>
<proteinExistence type="inferred from homology"/>
<dbReference type="Gene3D" id="1.25.40.10">
    <property type="entry name" value="Tetratricopeptide repeat domain"/>
    <property type="match status" value="1"/>
</dbReference>
<dbReference type="SUPFAM" id="SSF48452">
    <property type="entry name" value="TPR-like"/>
    <property type="match status" value="1"/>
</dbReference>
<evidence type="ECO:0000313" key="7">
    <source>
        <dbReference type="EMBL" id="MBB4679816.1"/>
    </source>
</evidence>
<dbReference type="PANTHER" id="PTHR35807:SF1">
    <property type="entry name" value="TRANSCRIPTIONAL REGULATOR REDD"/>
    <property type="match status" value="1"/>
</dbReference>
<dbReference type="InterPro" id="IPR027417">
    <property type="entry name" value="P-loop_NTPase"/>
</dbReference>
<comment type="similarity">
    <text evidence="1">Belongs to the AfsR/DnrI/RedD regulatory family.</text>
</comment>
<dbReference type="InterPro" id="IPR016032">
    <property type="entry name" value="Sig_transdc_resp-reg_C-effctor"/>
</dbReference>
<dbReference type="CDD" id="cd15831">
    <property type="entry name" value="BTAD"/>
    <property type="match status" value="1"/>
</dbReference>
<sequence>MEFRVLGPLEVRRDGVCLPVRAPRQRALLAALLLRANEVVSAERLVEVVWGPVSPPSAAANLRSHLTALRRLFGPEQSRLIARSGGYLLTVYPGELDLAGFTAAAERGREALRRGQTVEAARQLRDALARCRGQPLENVELHGVEAELARLGEARLAVTEDCLRARLAAGQEGEVVAELRELTAAHPSREQPPALLMLALHRCGRPAEALTVYEHTRRRLAEELGVDPGPELRRLHQLILSEDSSPEPARPTPPAQLPQSIIDFTGRGNELRELDELLDRRADGTLVAAITGGHGLGKTALAVRWAHRHRPRFPDGQLHADLCGHTSGLPAHTVLARFLRALGAATVPPSLAEAAALYRSLLADRRVLVLLDNAIGPEQVRPLLPGSPGSLVLITSRDPLDGLVVFESARRLRLNPLPPEESHTLLATLLGPDRLHAEPEAATQLAKLCDHLPLALRIAAAGLSAHPERALAEHLDRLRAAVGSR</sequence>
<dbReference type="EMBL" id="JACHMH010000001">
    <property type="protein sequence ID" value="MBB4679816.1"/>
    <property type="molecule type" value="Genomic_DNA"/>
</dbReference>
<dbReference type="InterPro" id="IPR036388">
    <property type="entry name" value="WH-like_DNA-bd_sf"/>
</dbReference>
<dbReference type="SMART" id="SM00862">
    <property type="entry name" value="Trans_reg_C"/>
    <property type="match status" value="1"/>
</dbReference>
<dbReference type="GO" id="GO:0003677">
    <property type="term" value="F:DNA binding"/>
    <property type="evidence" value="ECO:0007669"/>
    <property type="project" value="UniProtKB-UniRule"/>
</dbReference>
<dbReference type="GO" id="GO:0043531">
    <property type="term" value="F:ADP binding"/>
    <property type="evidence" value="ECO:0007669"/>
    <property type="project" value="InterPro"/>
</dbReference>
<keyword evidence="2" id="KW-0805">Transcription regulation</keyword>
<name>A0A7W7CHE5_9PSEU</name>
<dbReference type="PANTHER" id="PTHR35807">
    <property type="entry name" value="TRANSCRIPTIONAL REGULATOR REDD-RELATED"/>
    <property type="match status" value="1"/>
</dbReference>
<keyword evidence="4" id="KW-0804">Transcription</keyword>
<dbReference type="Proteomes" id="UP000533598">
    <property type="component" value="Unassembled WGS sequence"/>
</dbReference>
<dbReference type="Pfam" id="PF03704">
    <property type="entry name" value="BTAD"/>
    <property type="match status" value="1"/>
</dbReference>
<dbReference type="PROSITE" id="PS51755">
    <property type="entry name" value="OMPR_PHOB"/>
    <property type="match status" value="1"/>
</dbReference>
<evidence type="ECO:0000256" key="3">
    <source>
        <dbReference type="ARBA" id="ARBA00023125"/>
    </source>
</evidence>
<dbReference type="InterPro" id="IPR051677">
    <property type="entry name" value="AfsR-DnrI-RedD_regulator"/>
</dbReference>
<dbReference type="InterPro" id="IPR005158">
    <property type="entry name" value="BTAD"/>
</dbReference>
<feature type="DNA-binding region" description="OmpR/PhoB-type" evidence="5">
    <location>
        <begin position="1"/>
        <end position="91"/>
    </location>
</feature>
<evidence type="ECO:0000259" key="6">
    <source>
        <dbReference type="PROSITE" id="PS51755"/>
    </source>
</evidence>
<organism evidence="7 8">
    <name type="scientific">Crossiella cryophila</name>
    <dbReference type="NCBI Taxonomy" id="43355"/>
    <lineage>
        <taxon>Bacteria</taxon>
        <taxon>Bacillati</taxon>
        <taxon>Actinomycetota</taxon>
        <taxon>Actinomycetes</taxon>
        <taxon>Pseudonocardiales</taxon>
        <taxon>Pseudonocardiaceae</taxon>
        <taxon>Crossiella</taxon>
    </lineage>
</organism>
<dbReference type="Gene3D" id="1.10.10.10">
    <property type="entry name" value="Winged helix-like DNA-binding domain superfamily/Winged helix DNA-binding domain"/>
    <property type="match status" value="1"/>
</dbReference>
<dbReference type="InterPro" id="IPR001867">
    <property type="entry name" value="OmpR/PhoB-type_DNA-bd"/>
</dbReference>
<evidence type="ECO:0000256" key="4">
    <source>
        <dbReference type="ARBA" id="ARBA00023163"/>
    </source>
</evidence>
<evidence type="ECO:0000256" key="1">
    <source>
        <dbReference type="ARBA" id="ARBA00005820"/>
    </source>
</evidence>
<feature type="domain" description="OmpR/PhoB-type" evidence="6">
    <location>
        <begin position="1"/>
        <end position="91"/>
    </location>
</feature>
<keyword evidence="3 5" id="KW-0238">DNA-binding</keyword>
<dbReference type="RefSeq" id="WP_185005519.1">
    <property type="nucleotide sequence ID" value="NZ_BAAAUI010000043.1"/>
</dbReference>
<dbReference type="AlphaFoldDB" id="A0A7W7CHE5"/>
<accession>A0A7W7CHE5</accession>
<dbReference type="GO" id="GO:0000160">
    <property type="term" value="P:phosphorelay signal transduction system"/>
    <property type="evidence" value="ECO:0007669"/>
    <property type="project" value="InterPro"/>
</dbReference>
<gene>
    <name evidence="7" type="ORF">HNR67_005934</name>
</gene>
<dbReference type="PRINTS" id="PR00364">
    <property type="entry name" value="DISEASERSIST"/>
</dbReference>
<dbReference type="SMART" id="SM01043">
    <property type="entry name" value="BTAD"/>
    <property type="match status" value="1"/>
</dbReference>
<dbReference type="GO" id="GO:0006355">
    <property type="term" value="P:regulation of DNA-templated transcription"/>
    <property type="evidence" value="ECO:0007669"/>
    <property type="project" value="InterPro"/>
</dbReference>
<dbReference type="Pfam" id="PF00486">
    <property type="entry name" value="Trans_reg_C"/>
    <property type="match status" value="1"/>
</dbReference>
<reference evidence="7 8" key="1">
    <citation type="submission" date="2020-08" db="EMBL/GenBank/DDBJ databases">
        <title>Sequencing the genomes of 1000 actinobacteria strains.</title>
        <authorList>
            <person name="Klenk H.-P."/>
        </authorList>
    </citation>
    <scope>NUCLEOTIDE SEQUENCE [LARGE SCALE GENOMIC DNA]</scope>
    <source>
        <strain evidence="7 8">DSM 44230</strain>
    </source>
</reference>
<evidence type="ECO:0000256" key="2">
    <source>
        <dbReference type="ARBA" id="ARBA00023015"/>
    </source>
</evidence>
<evidence type="ECO:0000313" key="8">
    <source>
        <dbReference type="Proteomes" id="UP000533598"/>
    </source>
</evidence>
<evidence type="ECO:0000256" key="5">
    <source>
        <dbReference type="PROSITE-ProRule" id="PRU01091"/>
    </source>
</evidence>
<comment type="caution">
    <text evidence="7">The sequence shown here is derived from an EMBL/GenBank/DDBJ whole genome shotgun (WGS) entry which is preliminary data.</text>
</comment>
<dbReference type="InterPro" id="IPR011990">
    <property type="entry name" value="TPR-like_helical_dom_sf"/>
</dbReference>